<dbReference type="PANTHER" id="PTHR44591">
    <property type="entry name" value="STRESS RESPONSE REGULATOR PROTEIN 1"/>
    <property type="match status" value="1"/>
</dbReference>
<accession>A0A0C2W5E4</accession>
<evidence type="ECO:0000256" key="1">
    <source>
        <dbReference type="ARBA" id="ARBA00022553"/>
    </source>
</evidence>
<dbReference type="CDD" id="cd17546">
    <property type="entry name" value="REC_hyHK_CKI1_RcsC-like"/>
    <property type="match status" value="1"/>
</dbReference>
<keyword evidence="4" id="KW-0418">Kinase</keyword>
<keyword evidence="4" id="KW-0808">Transferase</keyword>
<evidence type="ECO:0000313" key="5">
    <source>
        <dbReference type="Proteomes" id="UP000031950"/>
    </source>
</evidence>
<sequence>MNKLLIADDEDILRMLIEDTLEDLEVEIDTASDGLEAFQKLSSGEYSYVILDYMMPGLSGREVLEKLTPELKSRIQILMLTAKTQKEDQEILKAAGADHFMPKPFSPVELSNFVENMIQEKDH</sequence>
<dbReference type="InterPro" id="IPR011006">
    <property type="entry name" value="CheY-like_superfamily"/>
</dbReference>
<feature type="modified residue" description="4-aspartylphosphate" evidence="2">
    <location>
        <position position="52"/>
    </location>
</feature>
<dbReference type="GO" id="GO:0016301">
    <property type="term" value="F:kinase activity"/>
    <property type="evidence" value="ECO:0007669"/>
    <property type="project" value="UniProtKB-KW"/>
</dbReference>
<dbReference type="GO" id="GO:0000160">
    <property type="term" value="P:phosphorelay signal transduction system"/>
    <property type="evidence" value="ECO:0007669"/>
    <property type="project" value="InterPro"/>
</dbReference>
<evidence type="ECO:0000259" key="3">
    <source>
        <dbReference type="PROSITE" id="PS50110"/>
    </source>
</evidence>
<dbReference type="PANTHER" id="PTHR44591:SF3">
    <property type="entry name" value="RESPONSE REGULATORY DOMAIN-CONTAINING PROTEIN"/>
    <property type="match status" value="1"/>
</dbReference>
<dbReference type="OrthoDB" id="9797769at2"/>
<proteinExistence type="predicted"/>
<reference evidence="4 5" key="1">
    <citation type="submission" date="2015-01" db="EMBL/GenBank/DDBJ databases">
        <title>Genome sequence of Jeotgalibacillus alimentarius.</title>
        <authorList>
            <person name="Goh K.M."/>
            <person name="Chan K.-G."/>
            <person name="Yaakop A.S."/>
            <person name="Ee R."/>
            <person name="Gan H.M."/>
            <person name="Chan C.S."/>
        </authorList>
    </citation>
    <scope>NUCLEOTIDE SEQUENCE [LARGE SCALE GENOMIC DNA]</scope>
    <source>
        <strain evidence="4 5">YKJ-13</strain>
    </source>
</reference>
<gene>
    <name evidence="4" type="ORF">KP77_07650</name>
</gene>
<dbReference type="Gene3D" id="3.40.50.2300">
    <property type="match status" value="1"/>
</dbReference>
<name>A0A0C2W5E4_9BACL</name>
<organism evidence="4 5">
    <name type="scientific">Jeotgalibacillus alimentarius</name>
    <dbReference type="NCBI Taxonomy" id="135826"/>
    <lineage>
        <taxon>Bacteria</taxon>
        <taxon>Bacillati</taxon>
        <taxon>Bacillota</taxon>
        <taxon>Bacilli</taxon>
        <taxon>Bacillales</taxon>
        <taxon>Caryophanaceae</taxon>
        <taxon>Jeotgalibacillus</taxon>
    </lineage>
</organism>
<feature type="domain" description="Response regulatory" evidence="3">
    <location>
        <begin position="3"/>
        <end position="118"/>
    </location>
</feature>
<comment type="caution">
    <text evidence="4">The sequence shown here is derived from an EMBL/GenBank/DDBJ whole genome shotgun (WGS) entry which is preliminary data.</text>
</comment>
<dbReference type="PATRIC" id="fig|135826.4.peg.759"/>
<dbReference type="STRING" id="135826.KP77_07650"/>
<dbReference type="InterPro" id="IPR050595">
    <property type="entry name" value="Bact_response_regulator"/>
</dbReference>
<dbReference type="InterPro" id="IPR001789">
    <property type="entry name" value="Sig_transdc_resp-reg_receiver"/>
</dbReference>
<dbReference type="SMART" id="SM00448">
    <property type="entry name" value="REC"/>
    <property type="match status" value="1"/>
</dbReference>
<dbReference type="SUPFAM" id="SSF52172">
    <property type="entry name" value="CheY-like"/>
    <property type="match status" value="1"/>
</dbReference>
<keyword evidence="1 2" id="KW-0597">Phosphoprotein</keyword>
<dbReference type="AlphaFoldDB" id="A0A0C2W5E4"/>
<dbReference type="RefSeq" id="WP_041121427.1">
    <property type="nucleotide sequence ID" value="NZ_JXRQ01000015.1"/>
</dbReference>
<protein>
    <submittedName>
        <fullName evidence="4">Histidine kinase</fullName>
    </submittedName>
</protein>
<keyword evidence="5" id="KW-1185">Reference proteome</keyword>
<evidence type="ECO:0000256" key="2">
    <source>
        <dbReference type="PROSITE-ProRule" id="PRU00169"/>
    </source>
</evidence>
<evidence type="ECO:0000313" key="4">
    <source>
        <dbReference type="EMBL" id="KIL51253.1"/>
    </source>
</evidence>
<dbReference type="Pfam" id="PF00072">
    <property type="entry name" value="Response_reg"/>
    <property type="match status" value="1"/>
</dbReference>
<dbReference type="Proteomes" id="UP000031950">
    <property type="component" value="Unassembled WGS sequence"/>
</dbReference>
<dbReference type="EMBL" id="JXRQ01000015">
    <property type="protein sequence ID" value="KIL51253.1"/>
    <property type="molecule type" value="Genomic_DNA"/>
</dbReference>
<dbReference type="PROSITE" id="PS50110">
    <property type="entry name" value="RESPONSE_REGULATORY"/>
    <property type="match status" value="1"/>
</dbReference>